<dbReference type="InterPro" id="IPR001356">
    <property type="entry name" value="HD"/>
</dbReference>
<evidence type="ECO:0000256" key="4">
    <source>
        <dbReference type="ARBA" id="ARBA00022771"/>
    </source>
</evidence>
<evidence type="ECO:0000256" key="3">
    <source>
        <dbReference type="ARBA" id="ARBA00022737"/>
    </source>
</evidence>
<evidence type="ECO:0000256" key="11">
    <source>
        <dbReference type="SAM" id="MobiDB-lite"/>
    </source>
</evidence>
<feature type="DNA-binding region" description="Homeobox" evidence="9">
    <location>
        <begin position="536"/>
        <end position="595"/>
    </location>
</feature>
<dbReference type="Pfam" id="PF13894">
    <property type="entry name" value="zf-C2H2_4"/>
    <property type="match status" value="1"/>
</dbReference>
<proteinExistence type="predicted"/>
<dbReference type="PROSITE" id="PS50071">
    <property type="entry name" value="HOMEOBOX_2"/>
    <property type="match status" value="1"/>
</dbReference>
<dbReference type="SMART" id="SM00389">
    <property type="entry name" value="HOX"/>
    <property type="match status" value="1"/>
</dbReference>
<feature type="domain" description="C2H2-type" evidence="13">
    <location>
        <begin position="166"/>
        <end position="193"/>
    </location>
</feature>
<dbReference type="Gene3D" id="3.30.160.60">
    <property type="entry name" value="Classic Zinc Finger"/>
    <property type="match status" value="7"/>
</dbReference>
<reference evidence="14" key="1">
    <citation type="submission" date="2025-05" db="UniProtKB">
        <authorList>
            <consortium name="EnsemblMetazoa"/>
        </authorList>
    </citation>
    <scope>IDENTIFICATION</scope>
</reference>
<keyword evidence="6 9" id="KW-0238">DNA-binding</keyword>
<dbReference type="InterPro" id="IPR051574">
    <property type="entry name" value="ZnF_E-box_Homeobox"/>
</dbReference>
<feature type="compositionally biased region" description="Low complexity" evidence="11">
    <location>
        <begin position="642"/>
        <end position="656"/>
    </location>
</feature>
<feature type="domain" description="Homeobox" evidence="12">
    <location>
        <begin position="534"/>
        <end position="594"/>
    </location>
</feature>
<dbReference type="Gene3D" id="1.10.10.60">
    <property type="entry name" value="Homeodomain-like"/>
    <property type="match status" value="1"/>
</dbReference>
<keyword evidence="4 8" id="KW-0863">Zinc-finger</keyword>
<evidence type="ECO:0000256" key="7">
    <source>
        <dbReference type="ARBA" id="ARBA00023242"/>
    </source>
</evidence>
<evidence type="ECO:0000256" key="6">
    <source>
        <dbReference type="ARBA" id="ARBA00023125"/>
    </source>
</evidence>
<evidence type="ECO:0000256" key="2">
    <source>
        <dbReference type="ARBA" id="ARBA00022723"/>
    </source>
</evidence>
<feature type="domain" description="C2H2-type" evidence="13">
    <location>
        <begin position="107"/>
        <end position="134"/>
    </location>
</feature>
<dbReference type="InterPro" id="IPR013087">
    <property type="entry name" value="Znf_C2H2_type"/>
</dbReference>
<feature type="compositionally biased region" description="Low complexity" evidence="11">
    <location>
        <begin position="355"/>
        <end position="365"/>
    </location>
</feature>
<sequence>MVARSESMFGCYDSYSYRLWSLANVWNTCQPSPLTNGTIKEEDLTPTTPEYFIKCPQCQKGCQTFQALKEHMECAHMDLSIVSEASGMTVPNAVSPTPSMAGAGGPFGCSQCTTTFSSKDQLEKHELLHSPNAQVSCKVCNKTFANVYRLQRHMISHDESAVLRKFKCTECDKAFKFKHHLKEHIRIHSGEKPFECANCGKRFSHSGSYSSHMTSKKCLVINVKLGRTRAPPNSSLLDKNTQNLRGPKRPNISPINNNITTSPNHNSYLPILPKYPEAAAAFLQSSLAGNPSIPPFYLAPPSLLNTHPISHYSMPSLSHLLEQLQQQHQQQQQSQSPMRPSYIENCDSPRQTETNPNFENSSNHSENNDHRPPSNASESGDLVMDEDAEIDNETKTQNENQTNTGDLEAVKRILETVNATVTKELLQANMQKITSDSSSECHSLASVHSPKPTPKCSTCKKLFDTQQQLEQHECEDIKSEGLAAKLEGAFTTKSEDAQNGSISGEDQEYERNYNTNDELDSESFATTDHVSEDGRKVRVRSLISDEQLKVLKDNYKMNPRPKREDLEKIASSIGFPVRVVQVWFQNTRARDRREGKLIQVPYSPLQSSPCFSLPPKPPVSVSPNQYTCEQPLDLSIKRDVTSPESSPSCSPCRPSSDTNYEVVNLSRKTSRSPTPYLPFQNHYHNSNSSDPRQSPSPLELNSSRLAQILAQPSHKLSLPGMGLVPMDQLMQFGGTDLPSLSQLISSRLSNMSPSEKRAWVEGRDLANDMTEDELSHATKRSKISQFVFKSLGSPVLGNQEVEAEGQFTCDQCDKAFSKQSSLARHKYEHSGQRPHKCDECPKAFKHKHHLTEHKRLHSGEKPFQCSKCLKRFSHSGSYSQHMNHRYSYCKPYRE</sequence>
<evidence type="ECO:0000259" key="13">
    <source>
        <dbReference type="PROSITE" id="PS50157"/>
    </source>
</evidence>
<dbReference type="PROSITE" id="PS00028">
    <property type="entry name" value="ZINC_FINGER_C2H2_1"/>
    <property type="match status" value="5"/>
</dbReference>
<dbReference type="Pfam" id="PF13912">
    <property type="entry name" value="zf-C2H2_6"/>
    <property type="match status" value="1"/>
</dbReference>
<keyword evidence="15" id="KW-1185">Reference proteome</keyword>
<feature type="region of interest" description="Disordered" evidence="11">
    <location>
        <begin position="638"/>
        <end position="698"/>
    </location>
</feature>
<dbReference type="SUPFAM" id="SSF46689">
    <property type="entry name" value="Homeodomain-like"/>
    <property type="match status" value="1"/>
</dbReference>
<evidence type="ECO:0000313" key="15">
    <source>
        <dbReference type="Proteomes" id="UP001652700"/>
    </source>
</evidence>
<dbReference type="PANTHER" id="PTHR24391:SF27">
    <property type="entry name" value="ZINC FINGER PROTEIN 1"/>
    <property type="match status" value="1"/>
</dbReference>
<keyword evidence="7 9" id="KW-0539">Nucleus</keyword>
<dbReference type="Pfam" id="PF00096">
    <property type="entry name" value="zf-C2H2"/>
    <property type="match status" value="5"/>
</dbReference>
<dbReference type="CDD" id="cd00086">
    <property type="entry name" value="homeodomain"/>
    <property type="match status" value="1"/>
</dbReference>
<evidence type="ECO:0000256" key="1">
    <source>
        <dbReference type="ARBA" id="ARBA00004123"/>
    </source>
</evidence>
<feature type="domain" description="C2H2-type" evidence="13">
    <location>
        <begin position="863"/>
        <end position="891"/>
    </location>
</feature>
<accession>A0ABM5IWF5</accession>
<evidence type="ECO:0000313" key="14">
    <source>
        <dbReference type="EnsemblMetazoa" id="XP_028145335.2"/>
    </source>
</evidence>
<keyword evidence="5" id="KW-0862">Zinc</keyword>
<dbReference type="EnsemblMetazoa" id="XM_028289534.2">
    <property type="protein sequence ID" value="XP_028145335.2"/>
    <property type="gene ID" value="LOC114338902"/>
</dbReference>
<feature type="compositionally biased region" description="Polar residues" evidence="11">
    <location>
        <begin position="231"/>
        <end position="244"/>
    </location>
</feature>
<dbReference type="InterPro" id="IPR009057">
    <property type="entry name" value="Homeodomain-like_sf"/>
</dbReference>
<feature type="domain" description="C2H2-type" evidence="13">
    <location>
        <begin position="194"/>
        <end position="213"/>
    </location>
</feature>
<keyword evidence="2" id="KW-0479">Metal-binding</keyword>
<dbReference type="PANTHER" id="PTHR24391">
    <property type="entry name" value="HISTONE H4 TRANSCRIPTION FACTOR-RELATED"/>
    <property type="match status" value="1"/>
</dbReference>
<feature type="domain" description="C2H2-type" evidence="13">
    <location>
        <begin position="835"/>
        <end position="862"/>
    </location>
</feature>
<feature type="compositionally biased region" description="Polar residues" evidence="11">
    <location>
        <begin position="682"/>
        <end position="698"/>
    </location>
</feature>
<name>A0ABM5IWF5_DIAVI</name>
<feature type="region of interest" description="Disordered" evidence="11">
    <location>
        <begin position="323"/>
        <end position="380"/>
    </location>
</feature>
<evidence type="ECO:0000256" key="9">
    <source>
        <dbReference type="PROSITE-ProRule" id="PRU00108"/>
    </source>
</evidence>
<evidence type="ECO:0000259" key="12">
    <source>
        <dbReference type="PROSITE" id="PS50071"/>
    </source>
</evidence>
<feature type="compositionally biased region" description="Low complexity" evidence="11">
    <location>
        <begin position="323"/>
        <end position="336"/>
    </location>
</feature>
<organism evidence="14 15">
    <name type="scientific">Diabrotica virgifera virgifera</name>
    <name type="common">western corn rootworm</name>
    <dbReference type="NCBI Taxonomy" id="50390"/>
    <lineage>
        <taxon>Eukaryota</taxon>
        <taxon>Metazoa</taxon>
        <taxon>Ecdysozoa</taxon>
        <taxon>Arthropoda</taxon>
        <taxon>Hexapoda</taxon>
        <taxon>Insecta</taxon>
        <taxon>Pterygota</taxon>
        <taxon>Neoptera</taxon>
        <taxon>Endopterygota</taxon>
        <taxon>Coleoptera</taxon>
        <taxon>Polyphaga</taxon>
        <taxon>Cucujiformia</taxon>
        <taxon>Chrysomeloidea</taxon>
        <taxon>Chrysomelidae</taxon>
        <taxon>Galerucinae</taxon>
        <taxon>Diabroticina</taxon>
        <taxon>Diabroticites</taxon>
        <taxon>Diabrotica</taxon>
    </lineage>
</organism>
<feature type="compositionally biased region" description="Low complexity" evidence="11">
    <location>
        <begin position="250"/>
        <end position="263"/>
    </location>
</feature>
<protein>
    <recommendedName>
        <fullName evidence="16">Zinc finger protein 1</fullName>
    </recommendedName>
</protein>
<feature type="domain" description="C2H2-type" evidence="13">
    <location>
        <begin position="807"/>
        <end position="834"/>
    </location>
</feature>
<dbReference type="Proteomes" id="UP001652700">
    <property type="component" value="Unplaced"/>
</dbReference>
<dbReference type="Pfam" id="PF00046">
    <property type="entry name" value="Homeodomain"/>
    <property type="match status" value="1"/>
</dbReference>
<evidence type="ECO:0000256" key="8">
    <source>
        <dbReference type="PROSITE-ProRule" id="PRU00042"/>
    </source>
</evidence>
<dbReference type="GeneID" id="114338902"/>
<dbReference type="PROSITE" id="PS50157">
    <property type="entry name" value="ZINC_FINGER_C2H2_2"/>
    <property type="match status" value="7"/>
</dbReference>
<evidence type="ECO:0008006" key="16">
    <source>
        <dbReference type="Google" id="ProtNLM"/>
    </source>
</evidence>
<keyword evidence="3" id="KW-0677">Repeat</keyword>
<feature type="region of interest" description="Disordered" evidence="11">
    <location>
        <begin position="230"/>
        <end position="263"/>
    </location>
</feature>
<comment type="subcellular location">
    <subcellularLocation>
        <location evidence="1 9 10">Nucleus</location>
    </subcellularLocation>
</comment>
<feature type="domain" description="C2H2-type" evidence="13">
    <location>
        <begin position="135"/>
        <end position="157"/>
    </location>
</feature>
<dbReference type="SUPFAM" id="SSF57667">
    <property type="entry name" value="beta-beta-alpha zinc fingers"/>
    <property type="match status" value="4"/>
</dbReference>
<evidence type="ECO:0000256" key="10">
    <source>
        <dbReference type="RuleBase" id="RU000682"/>
    </source>
</evidence>
<dbReference type="SMART" id="SM00355">
    <property type="entry name" value="ZnF_C2H2"/>
    <property type="match status" value="9"/>
</dbReference>
<dbReference type="InterPro" id="IPR036236">
    <property type="entry name" value="Znf_C2H2_sf"/>
</dbReference>
<keyword evidence="9 10" id="KW-0371">Homeobox</keyword>
<evidence type="ECO:0000256" key="5">
    <source>
        <dbReference type="ARBA" id="ARBA00022833"/>
    </source>
</evidence>
<dbReference type="RefSeq" id="XP_028145335.2">
    <property type="nucleotide sequence ID" value="XM_028289534.2"/>
</dbReference>